<gene>
    <name evidence="1" type="ordered locus">Psta_2569</name>
</gene>
<organism evidence="1 2">
    <name type="scientific">Pirellula staleyi (strain ATCC 27377 / DSM 6068 / ICPB 4128)</name>
    <name type="common">Pirella staleyi</name>
    <dbReference type="NCBI Taxonomy" id="530564"/>
    <lineage>
        <taxon>Bacteria</taxon>
        <taxon>Pseudomonadati</taxon>
        <taxon>Planctomycetota</taxon>
        <taxon>Planctomycetia</taxon>
        <taxon>Pirellulales</taxon>
        <taxon>Pirellulaceae</taxon>
        <taxon>Pirellula</taxon>
    </lineage>
</organism>
<name>D2R5Q6_PIRSD</name>
<keyword evidence="2" id="KW-1185">Reference proteome</keyword>
<dbReference type="AlphaFoldDB" id="D2R5Q6"/>
<dbReference type="eggNOG" id="COG3361">
    <property type="taxonomic scope" value="Bacteria"/>
</dbReference>
<proteinExistence type="predicted"/>
<reference evidence="1 2" key="1">
    <citation type="journal article" date="2009" name="Stand. Genomic Sci.">
        <title>Complete genome sequence of Pirellula staleyi type strain (ATCC 27377).</title>
        <authorList>
            <person name="Clum A."/>
            <person name="Tindall B.J."/>
            <person name="Sikorski J."/>
            <person name="Ivanova N."/>
            <person name="Mavrommatis K."/>
            <person name="Lucas S."/>
            <person name="Glavina del Rio T."/>
            <person name="Nolan M."/>
            <person name="Chen F."/>
            <person name="Tice H."/>
            <person name="Pitluck S."/>
            <person name="Cheng J.F."/>
            <person name="Chertkov O."/>
            <person name="Brettin T."/>
            <person name="Han C."/>
            <person name="Detter J.C."/>
            <person name="Kuske C."/>
            <person name="Bruce D."/>
            <person name="Goodwin L."/>
            <person name="Ovchinikova G."/>
            <person name="Pati A."/>
            <person name="Mikhailova N."/>
            <person name="Chen A."/>
            <person name="Palaniappan K."/>
            <person name="Land M."/>
            <person name="Hauser L."/>
            <person name="Chang Y.J."/>
            <person name="Jeffries C.D."/>
            <person name="Chain P."/>
            <person name="Rohde M."/>
            <person name="Goker M."/>
            <person name="Bristow J."/>
            <person name="Eisen J.A."/>
            <person name="Markowitz V."/>
            <person name="Hugenholtz P."/>
            <person name="Kyrpides N.C."/>
            <person name="Klenk H.P."/>
            <person name="Lapidus A."/>
        </authorList>
    </citation>
    <scope>NUCLEOTIDE SEQUENCE [LARGE SCALE GENOMIC DNA]</scope>
    <source>
        <strain evidence="2">ATCC 27377 / DSM 6068 / ICPB 4128</strain>
    </source>
</reference>
<accession>D2R5Q6</accession>
<dbReference type="Pfam" id="PF09844">
    <property type="entry name" value="DUF2071"/>
    <property type="match status" value="1"/>
</dbReference>
<dbReference type="HOGENOM" id="CLU_102511_0_0_0"/>
<evidence type="ECO:0008006" key="3">
    <source>
        <dbReference type="Google" id="ProtNLM"/>
    </source>
</evidence>
<dbReference type="KEGG" id="psl:Psta_2569"/>
<sequence length="257" mass="29103">MTADSLPPPVGGVFLRARWQALAMLNYRVDPEILQPHVPAGTELDLWQGEAFVSMVGFLFLDTRVLGIPIPLHRHFPEVNLRFYVRRKSAGQWLRGVTFIRELVPRWAIATVAKLAYNEPYSAVPIEYEVPESLVEGTTDPRLSPSVAYRWKFGGRWNSLSAQASGNRQPLTNGSAEQFIAEHYFGYCAQRDGRTVEYRVEHPSWNAWQVSEANFDCDVAPLYGEKFAPYLREKPASAFIADGSPVAVYKPRMLKRS</sequence>
<evidence type="ECO:0000313" key="1">
    <source>
        <dbReference type="EMBL" id="ADB17238.1"/>
    </source>
</evidence>
<evidence type="ECO:0000313" key="2">
    <source>
        <dbReference type="Proteomes" id="UP000001887"/>
    </source>
</evidence>
<dbReference type="InterPro" id="IPR018644">
    <property type="entry name" value="DUF2071"/>
</dbReference>
<protein>
    <recommendedName>
        <fullName evidence="3">DUF2071 domain-containing protein</fullName>
    </recommendedName>
</protein>
<dbReference type="PANTHER" id="PTHR39186:SF1">
    <property type="entry name" value="DUF2071 DOMAIN-CONTAINING PROTEIN"/>
    <property type="match status" value="1"/>
</dbReference>
<dbReference type="PANTHER" id="PTHR39186">
    <property type="entry name" value="DUF2071 FAMILY PROTEIN"/>
    <property type="match status" value="1"/>
</dbReference>
<dbReference type="Proteomes" id="UP000001887">
    <property type="component" value="Chromosome"/>
</dbReference>
<dbReference type="EMBL" id="CP001848">
    <property type="protein sequence ID" value="ADB17238.1"/>
    <property type="molecule type" value="Genomic_DNA"/>
</dbReference>
<dbReference type="STRING" id="530564.Psta_2569"/>